<evidence type="ECO:0000313" key="5">
    <source>
        <dbReference type="Proteomes" id="UP000596035"/>
    </source>
</evidence>
<dbReference type="AlphaFoldDB" id="A0A1Z2XLC6"/>
<dbReference type="EMBL" id="CP021422">
    <property type="protein sequence ID" value="ASB39248.1"/>
    <property type="molecule type" value="Genomic_DNA"/>
</dbReference>
<name>A0A1Z2XLC6_9FIRM</name>
<sequence>MLNIFSDLWNMLYEWNSDLVYFVLMALGTVVLFIVGGLLMHWAFGGKKADQKKNDKLFETTAFLNAVRPTLPRKFR</sequence>
<keyword evidence="4" id="KW-1185">Reference proteome</keyword>
<protein>
    <submittedName>
        <fullName evidence="3">Uncharacterized protein</fullName>
    </submittedName>
</protein>
<keyword evidence="1" id="KW-0812">Transmembrane</keyword>
<evidence type="ECO:0000256" key="1">
    <source>
        <dbReference type="SAM" id="Phobius"/>
    </source>
</evidence>
<reference evidence="4" key="2">
    <citation type="submission" date="2017-05" db="EMBL/GenBank/DDBJ databases">
        <title>Improved OligoMM genomes.</title>
        <authorList>
            <person name="Garzetti D."/>
        </authorList>
    </citation>
    <scope>NUCLEOTIDE SEQUENCE [LARGE SCALE GENOMIC DNA]</scope>
    <source>
        <strain evidence="4">KB18</strain>
    </source>
</reference>
<reference evidence="2" key="1">
    <citation type="journal article" date="2017" name="Genome Announc.">
        <title>High-Quality Whole-Genome Sequences of the Oligo-Mouse-Microbiota Bacterial Community.</title>
        <authorList>
            <person name="Garzetti D."/>
            <person name="Brugiroux S."/>
            <person name="Bunk B."/>
            <person name="Pukall R."/>
            <person name="McCoy K.D."/>
            <person name="Macpherson A.J."/>
            <person name="Stecher B."/>
        </authorList>
    </citation>
    <scope>NUCLEOTIDE SEQUENCE</scope>
    <source>
        <strain evidence="2">KB18</strain>
    </source>
</reference>
<feature type="transmembrane region" description="Helical" evidence="1">
    <location>
        <begin position="20"/>
        <end position="44"/>
    </location>
</feature>
<dbReference type="RefSeq" id="WP_066537121.1">
    <property type="nucleotide sequence ID" value="NZ_CAQHGX010000004.1"/>
</dbReference>
<dbReference type="KEGG" id="amur:ADH66_00395"/>
<evidence type="ECO:0000313" key="4">
    <source>
        <dbReference type="Proteomes" id="UP000196710"/>
    </source>
</evidence>
<evidence type="ECO:0000313" key="3">
    <source>
        <dbReference type="EMBL" id="QQR28536.1"/>
    </source>
</evidence>
<keyword evidence="1" id="KW-1133">Transmembrane helix</keyword>
<dbReference type="Proteomes" id="UP000596035">
    <property type="component" value="Chromosome"/>
</dbReference>
<organism evidence="3 5">
    <name type="scientific">Acutalibacter muris</name>
    <dbReference type="NCBI Taxonomy" id="1796620"/>
    <lineage>
        <taxon>Bacteria</taxon>
        <taxon>Bacillati</taxon>
        <taxon>Bacillota</taxon>
        <taxon>Clostridia</taxon>
        <taxon>Eubacteriales</taxon>
        <taxon>Acutalibacteraceae</taxon>
        <taxon>Acutalibacter</taxon>
    </lineage>
</organism>
<evidence type="ECO:0000313" key="2">
    <source>
        <dbReference type="EMBL" id="ASB39248.1"/>
    </source>
</evidence>
<dbReference type="EMBL" id="CP065321">
    <property type="protein sequence ID" value="QQR28536.1"/>
    <property type="molecule type" value="Genomic_DNA"/>
</dbReference>
<proteinExistence type="predicted"/>
<gene>
    <name evidence="2" type="ORF">ADH66_00395</name>
    <name evidence="3" type="ORF">I5Q82_10390</name>
</gene>
<accession>A0A1Z2XLC6</accession>
<reference evidence="3 5" key="3">
    <citation type="submission" date="2020-11" db="EMBL/GenBank/DDBJ databases">
        <title>Closed and high quality bacterial genomes of the OMM12 community.</title>
        <authorList>
            <person name="Marbouty M."/>
            <person name="Lamy-Besnier Q."/>
            <person name="Debarbieux L."/>
            <person name="Koszul R."/>
        </authorList>
    </citation>
    <scope>NUCLEOTIDE SEQUENCE [LARGE SCALE GENOMIC DNA]</scope>
    <source>
        <strain evidence="3 5">KB18</strain>
    </source>
</reference>
<dbReference type="Proteomes" id="UP000196710">
    <property type="component" value="Chromosome"/>
</dbReference>
<keyword evidence="1" id="KW-0472">Membrane</keyword>